<name>A0ACC0UI60_9AGAM</name>
<dbReference type="EMBL" id="JAGFNK010000025">
    <property type="protein sequence ID" value="KAI9511236.1"/>
    <property type="molecule type" value="Genomic_DNA"/>
</dbReference>
<sequence length="259" mass="29028">MASPASPSTNWQRDLLYTHGNIARAFGAQDAAEYFTRLLRIDEHFCHLSFAHNGPETFFVTWPTVPSAHPSVLIANRPAWLLDYLVRNYGTVVPQGIWSPANPADAQRYNNVPLNMPIFFVHNDRRSLGLPVTSANAGNCMGLLNAHATAPVGECHTTYIRIKWPGYPEWSTQIMTRDQTSLHRTITLEKLAKRVASAVCKFVESYAHLQCQFPDWRVGGPGGIRSDDIILIGFIHVSQGSWQPILQINRYIMSGFPNV</sequence>
<comment type="caution">
    <text evidence="1">The sequence shown here is derived from an EMBL/GenBank/DDBJ whole genome shotgun (WGS) entry which is preliminary data.</text>
</comment>
<dbReference type="Proteomes" id="UP001207468">
    <property type="component" value="Unassembled WGS sequence"/>
</dbReference>
<keyword evidence="2" id="KW-1185">Reference proteome</keyword>
<evidence type="ECO:0000313" key="1">
    <source>
        <dbReference type="EMBL" id="KAI9511236.1"/>
    </source>
</evidence>
<evidence type="ECO:0000313" key="2">
    <source>
        <dbReference type="Proteomes" id="UP001207468"/>
    </source>
</evidence>
<gene>
    <name evidence="1" type="ORF">F5148DRAFT_1281043</name>
</gene>
<accession>A0ACC0UI60</accession>
<proteinExistence type="predicted"/>
<reference evidence="1" key="1">
    <citation type="submission" date="2021-03" db="EMBL/GenBank/DDBJ databases">
        <title>Evolutionary priming and transition to the ectomycorrhizal habit in an iconic lineage of mushroom-forming fungi: is preadaptation a requirement?</title>
        <authorList>
            <consortium name="DOE Joint Genome Institute"/>
            <person name="Looney B.P."/>
            <person name="Miyauchi S."/>
            <person name="Morin E."/>
            <person name="Drula E."/>
            <person name="Courty P.E."/>
            <person name="Chicoki N."/>
            <person name="Fauchery L."/>
            <person name="Kohler A."/>
            <person name="Kuo A."/>
            <person name="LaButti K."/>
            <person name="Pangilinan J."/>
            <person name="Lipzen A."/>
            <person name="Riley R."/>
            <person name="Andreopoulos W."/>
            <person name="He G."/>
            <person name="Johnson J."/>
            <person name="Barry K.W."/>
            <person name="Grigoriev I.V."/>
            <person name="Nagy L."/>
            <person name="Hibbett D."/>
            <person name="Henrissat B."/>
            <person name="Matheny P.B."/>
            <person name="Labbe J."/>
            <person name="Martin A.F."/>
        </authorList>
    </citation>
    <scope>NUCLEOTIDE SEQUENCE</scope>
    <source>
        <strain evidence="1">BPL698</strain>
    </source>
</reference>
<protein>
    <submittedName>
        <fullName evidence="1">Uncharacterized protein</fullName>
    </submittedName>
</protein>
<organism evidence="1 2">
    <name type="scientific">Russula earlei</name>
    <dbReference type="NCBI Taxonomy" id="71964"/>
    <lineage>
        <taxon>Eukaryota</taxon>
        <taxon>Fungi</taxon>
        <taxon>Dikarya</taxon>
        <taxon>Basidiomycota</taxon>
        <taxon>Agaricomycotina</taxon>
        <taxon>Agaricomycetes</taxon>
        <taxon>Russulales</taxon>
        <taxon>Russulaceae</taxon>
        <taxon>Russula</taxon>
    </lineage>
</organism>